<accession>A0A4V6D2P7</accession>
<dbReference type="OMA" id="TTRPCAV"/>
<proteinExistence type="predicted"/>
<keyword evidence="2" id="KW-0812">Transmembrane</keyword>
<feature type="transmembrane region" description="Helical" evidence="2">
    <location>
        <begin position="79"/>
        <end position="98"/>
    </location>
</feature>
<sequence>MELKEKEVALVATDVKSDAARDQRTMDMEEWRSRRQPLDPKKPKEDARKQKQRRPCLVLLTLVLAASTAAVLWRCRGEPLLVAWRLSLPLCLASFLWASSLSVTTRPCAVFVHVSYGVLLACAADSLVSPNEGVVVAHLATHFAGGLVGYALAERRSARAPRPCMRPYRLNGIIMLP</sequence>
<protein>
    <submittedName>
        <fullName evidence="3">Uncharacterized protein</fullName>
    </submittedName>
</protein>
<dbReference type="Gramene" id="TKV99455">
    <property type="protein sequence ID" value="TKV99455"/>
    <property type="gene ID" value="SEVIR_8G044700v2"/>
</dbReference>
<dbReference type="EMBL" id="CM016559">
    <property type="protein sequence ID" value="TKV99455.1"/>
    <property type="molecule type" value="Genomic_DNA"/>
</dbReference>
<dbReference type="AlphaFoldDB" id="A0A4V6D2P7"/>
<keyword evidence="2" id="KW-1133">Transmembrane helix</keyword>
<gene>
    <name evidence="3" type="ORF">SEVIR_8G044700v2</name>
</gene>
<evidence type="ECO:0000256" key="1">
    <source>
        <dbReference type="SAM" id="MobiDB-lite"/>
    </source>
</evidence>
<name>A0A4V6D2P7_SETVI</name>
<feature type="region of interest" description="Disordered" evidence="1">
    <location>
        <begin position="14"/>
        <end position="50"/>
    </location>
</feature>
<keyword evidence="2" id="KW-0472">Membrane</keyword>
<feature type="transmembrane region" description="Helical" evidence="2">
    <location>
        <begin position="134"/>
        <end position="153"/>
    </location>
</feature>
<evidence type="ECO:0000313" key="4">
    <source>
        <dbReference type="Proteomes" id="UP000298652"/>
    </source>
</evidence>
<feature type="compositionally biased region" description="Basic and acidic residues" evidence="1">
    <location>
        <begin position="15"/>
        <end position="49"/>
    </location>
</feature>
<feature type="transmembrane region" description="Helical" evidence="2">
    <location>
        <begin position="56"/>
        <end position="73"/>
    </location>
</feature>
<evidence type="ECO:0000313" key="3">
    <source>
        <dbReference type="EMBL" id="TKV99455.1"/>
    </source>
</evidence>
<keyword evidence="4" id="KW-1185">Reference proteome</keyword>
<dbReference type="Proteomes" id="UP000298652">
    <property type="component" value="Chromosome 8"/>
</dbReference>
<reference evidence="3" key="1">
    <citation type="submission" date="2019-03" db="EMBL/GenBank/DDBJ databases">
        <title>WGS assembly of Setaria viridis.</title>
        <authorList>
            <person name="Huang P."/>
            <person name="Jenkins J."/>
            <person name="Grimwood J."/>
            <person name="Barry K."/>
            <person name="Healey A."/>
            <person name="Mamidi S."/>
            <person name="Sreedasyam A."/>
            <person name="Shu S."/>
            <person name="Feldman M."/>
            <person name="Wu J."/>
            <person name="Yu Y."/>
            <person name="Chen C."/>
            <person name="Johnson J."/>
            <person name="Rokhsar D."/>
            <person name="Baxter I."/>
            <person name="Schmutz J."/>
            <person name="Brutnell T."/>
            <person name="Kellogg E."/>
        </authorList>
    </citation>
    <scope>NUCLEOTIDE SEQUENCE [LARGE SCALE GENOMIC DNA]</scope>
</reference>
<organism evidence="3 4">
    <name type="scientific">Setaria viridis</name>
    <name type="common">Green bristlegrass</name>
    <name type="synonym">Setaria italica subsp. viridis</name>
    <dbReference type="NCBI Taxonomy" id="4556"/>
    <lineage>
        <taxon>Eukaryota</taxon>
        <taxon>Viridiplantae</taxon>
        <taxon>Streptophyta</taxon>
        <taxon>Embryophyta</taxon>
        <taxon>Tracheophyta</taxon>
        <taxon>Spermatophyta</taxon>
        <taxon>Magnoliopsida</taxon>
        <taxon>Liliopsida</taxon>
        <taxon>Poales</taxon>
        <taxon>Poaceae</taxon>
        <taxon>PACMAD clade</taxon>
        <taxon>Panicoideae</taxon>
        <taxon>Panicodae</taxon>
        <taxon>Paniceae</taxon>
        <taxon>Cenchrinae</taxon>
        <taxon>Setaria</taxon>
    </lineage>
</organism>
<evidence type="ECO:0000256" key="2">
    <source>
        <dbReference type="SAM" id="Phobius"/>
    </source>
</evidence>
<feature type="transmembrane region" description="Helical" evidence="2">
    <location>
        <begin position="110"/>
        <end position="128"/>
    </location>
</feature>